<reference evidence="2" key="1">
    <citation type="journal article" date="2014" name="Sci. Data">
        <title>Genomes of diverse isolates of the marine cyanobacterium Prochlorococcus.</title>
        <authorList>
            <person name="Biller S."/>
            <person name="Berube P."/>
            <person name="Thompson J."/>
            <person name="Kelly L."/>
            <person name="Roggensack S."/>
            <person name="Awad L."/>
            <person name="Roache-Johnson K."/>
            <person name="Ding H."/>
            <person name="Giovannoni S.J."/>
            <person name="Moore L.R."/>
            <person name="Chisholm S.W."/>
        </authorList>
    </citation>
    <scope>NUCLEOTIDE SEQUENCE [LARGE SCALE GENOMIC DNA]</scope>
    <source>
        <strain evidence="2">PAC1</strain>
    </source>
</reference>
<proteinExistence type="predicted"/>
<dbReference type="EMBL" id="JNAX01000015">
    <property type="protein sequence ID" value="KGG19775.1"/>
    <property type="molecule type" value="Genomic_DNA"/>
</dbReference>
<sequence length="37" mass="4396">MTCNCEHCLEIKKQLDRAAQRQANLFKARTSKLNIRY</sequence>
<evidence type="ECO:0000313" key="2">
    <source>
        <dbReference type="Proteomes" id="UP000030392"/>
    </source>
</evidence>
<comment type="caution">
    <text evidence="1">The sequence shown here is derived from an EMBL/GenBank/DDBJ whole genome shotgun (WGS) entry which is preliminary data.</text>
</comment>
<protein>
    <submittedName>
        <fullName evidence="1">Uncharacterized protein</fullName>
    </submittedName>
</protein>
<dbReference type="AlphaFoldDB" id="A0A0A2C4E8"/>
<name>A0A0A2C4E8_PROMR</name>
<organism evidence="1 2">
    <name type="scientific">Prochlorococcus marinus str. PAC1</name>
    <dbReference type="NCBI Taxonomy" id="59924"/>
    <lineage>
        <taxon>Bacteria</taxon>
        <taxon>Bacillati</taxon>
        <taxon>Cyanobacteriota</taxon>
        <taxon>Cyanophyceae</taxon>
        <taxon>Synechococcales</taxon>
        <taxon>Prochlorococcaceae</taxon>
        <taxon>Prochlorococcus</taxon>
    </lineage>
</organism>
<dbReference type="Proteomes" id="UP000030392">
    <property type="component" value="Unassembled WGS sequence"/>
</dbReference>
<gene>
    <name evidence="1" type="ORF">EV03_2163</name>
</gene>
<evidence type="ECO:0000313" key="1">
    <source>
        <dbReference type="EMBL" id="KGG19775.1"/>
    </source>
</evidence>
<accession>A0A0A2C4E8</accession>